<name>A0ACB8RHA9_9AGAM</name>
<protein>
    <submittedName>
        <fullName evidence="1">Uncharacterized protein</fullName>
    </submittedName>
</protein>
<dbReference type="Proteomes" id="UP000814033">
    <property type="component" value="Unassembled WGS sequence"/>
</dbReference>
<proteinExistence type="predicted"/>
<comment type="caution">
    <text evidence="1">The sequence shown here is derived from an EMBL/GenBank/DDBJ whole genome shotgun (WGS) entry which is preliminary data.</text>
</comment>
<evidence type="ECO:0000313" key="2">
    <source>
        <dbReference type="Proteomes" id="UP000814033"/>
    </source>
</evidence>
<gene>
    <name evidence="1" type="ORF">FA95DRAFT_410590</name>
</gene>
<accession>A0ACB8RHA9</accession>
<keyword evidence="2" id="KW-1185">Reference proteome</keyword>
<reference evidence="1" key="1">
    <citation type="submission" date="2021-02" db="EMBL/GenBank/DDBJ databases">
        <authorList>
            <consortium name="DOE Joint Genome Institute"/>
            <person name="Ahrendt S."/>
            <person name="Looney B.P."/>
            <person name="Miyauchi S."/>
            <person name="Morin E."/>
            <person name="Drula E."/>
            <person name="Courty P.E."/>
            <person name="Chicoki N."/>
            <person name="Fauchery L."/>
            <person name="Kohler A."/>
            <person name="Kuo A."/>
            <person name="Labutti K."/>
            <person name="Pangilinan J."/>
            <person name="Lipzen A."/>
            <person name="Riley R."/>
            <person name="Andreopoulos W."/>
            <person name="He G."/>
            <person name="Johnson J."/>
            <person name="Barry K.W."/>
            <person name="Grigoriev I.V."/>
            <person name="Nagy L."/>
            <person name="Hibbett D."/>
            <person name="Henrissat B."/>
            <person name="Matheny P.B."/>
            <person name="Labbe J."/>
            <person name="Martin F."/>
        </authorList>
    </citation>
    <scope>NUCLEOTIDE SEQUENCE</scope>
    <source>
        <strain evidence="1">FP105234-sp</strain>
    </source>
</reference>
<organism evidence="1 2">
    <name type="scientific">Auriscalpium vulgare</name>
    <dbReference type="NCBI Taxonomy" id="40419"/>
    <lineage>
        <taxon>Eukaryota</taxon>
        <taxon>Fungi</taxon>
        <taxon>Dikarya</taxon>
        <taxon>Basidiomycota</taxon>
        <taxon>Agaricomycotina</taxon>
        <taxon>Agaricomycetes</taxon>
        <taxon>Russulales</taxon>
        <taxon>Auriscalpiaceae</taxon>
        <taxon>Auriscalpium</taxon>
    </lineage>
</organism>
<reference evidence="1" key="2">
    <citation type="journal article" date="2022" name="New Phytol.">
        <title>Evolutionary transition to the ectomycorrhizal habit in the genomes of a hyperdiverse lineage of mushroom-forming fungi.</title>
        <authorList>
            <person name="Looney B."/>
            <person name="Miyauchi S."/>
            <person name="Morin E."/>
            <person name="Drula E."/>
            <person name="Courty P.E."/>
            <person name="Kohler A."/>
            <person name="Kuo A."/>
            <person name="LaButti K."/>
            <person name="Pangilinan J."/>
            <person name="Lipzen A."/>
            <person name="Riley R."/>
            <person name="Andreopoulos W."/>
            <person name="He G."/>
            <person name="Johnson J."/>
            <person name="Nolan M."/>
            <person name="Tritt A."/>
            <person name="Barry K.W."/>
            <person name="Grigoriev I.V."/>
            <person name="Nagy L.G."/>
            <person name="Hibbett D."/>
            <person name="Henrissat B."/>
            <person name="Matheny P.B."/>
            <person name="Labbe J."/>
            <person name="Martin F.M."/>
        </authorList>
    </citation>
    <scope>NUCLEOTIDE SEQUENCE</scope>
    <source>
        <strain evidence="1">FP105234-sp</strain>
    </source>
</reference>
<sequence length="175" mass="18407">MSARRRRDIQPPGCLTNAVSARGVQTRRSTRRAGCASRSRTPASRAAGGAPTSGSLLSMSRRRTRPRLSPGTPYIGSGRRIGALQHFARVPVLTSRTCQMRACATGSILLTAIASIQQLSAARRPASLVPIPLSASEEGRMARCSTHSFHGVIVLIASTLQPPISPGAESASAPR</sequence>
<dbReference type="EMBL" id="MU276024">
    <property type="protein sequence ID" value="KAI0043292.1"/>
    <property type="molecule type" value="Genomic_DNA"/>
</dbReference>
<evidence type="ECO:0000313" key="1">
    <source>
        <dbReference type="EMBL" id="KAI0043292.1"/>
    </source>
</evidence>